<dbReference type="Proteomes" id="UP000201728">
    <property type="component" value="Chromosome"/>
</dbReference>
<keyword evidence="2" id="KW-1185">Reference proteome</keyword>
<dbReference type="AlphaFoldDB" id="A0A222P426"/>
<reference evidence="2" key="1">
    <citation type="submission" date="2016-07" db="EMBL/GenBank/DDBJ databases">
        <authorList>
            <person name="Florea S."/>
            <person name="Webb J.S."/>
            <person name="Jaromczyk J."/>
            <person name="Schardl C.L."/>
        </authorList>
    </citation>
    <scope>NUCLEOTIDE SEQUENCE [LARGE SCALE GENOMIC DNA]</scope>
    <source>
        <strain evidence="2">CDC-D5610</strain>
    </source>
</reference>
<evidence type="ECO:0008006" key="3">
    <source>
        <dbReference type="Google" id="ProtNLM"/>
    </source>
</evidence>
<organism evidence="1 2">
    <name type="scientific">Legionella clemsonensis</name>
    <dbReference type="NCBI Taxonomy" id="1867846"/>
    <lineage>
        <taxon>Bacteria</taxon>
        <taxon>Pseudomonadati</taxon>
        <taxon>Pseudomonadota</taxon>
        <taxon>Gammaproteobacteria</taxon>
        <taxon>Legionellales</taxon>
        <taxon>Legionellaceae</taxon>
        <taxon>Legionella</taxon>
    </lineage>
</organism>
<gene>
    <name evidence="1" type="ORF">clem_10275</name>
</gene>
<dbReference type="KEGG" id="lcd:clem_10275"/>
<name>A0A222P426_9GAMM</name>
<accession>A0A222P426</accession>
<evidence type="ECO:0000313" key="1">
    <source>
        <dbReference type="EMBL" id="ASQ46604.1"/>
    </source>
</evidence>
<dbReference type="EMBL" id="CP016397">
    <property type="protein sequence ID" value="ASQ46604.1"/>
    <property type="molecule type" value="Genomic_DNA"/>
</dbReference>
<dbReference type="RefSeq" id="WP_094091443.1">
    <property type="nucleotide sequence ID" value="NZ_CP016397.1"/>
</dbReference>
<sequence length="541" mass="61114">METTEHKQAGDQIRIETLDNPYLKGSKKLLPIKGDELIVTVMRQIDNVPVPLALELTAGDIVALAGDYYTKAGWGLKLTIPQRTSNHVADNVQLFNKRVGSRETAAFISAYNDLASPDVKKADIDKIYKIEKTTYIPFFNSLNSYFQQLVYSFTVKGYGDKLTQNEAHFSPWSSRAYIVGHHSALQMAELALACQKLAEDATLKQIRQPVWDELQVMLRKIQLNPQKYEFKADASALEIYRELAHRFHALAISQDLFAMHFYSDHYAGGHMNRIGLLRQIMPQRFGTWGSILINNMHNEDNTRSVEVINPHQPASNAKDAFKMYSLDDQAYGDGTYFNEHNNENSNMLVNGMTNSLGDIARYMQTGIKPAASDYGGLCFLPEVDYQKPQTQPLLIHGSDGKVYFRSDVSRIQMLSPAKYQATLQNPKAHGYEELTYWRAFVLVFKLRVLGYSSTVDNSEVLDLQIEHKEISNCGNSVREPSEGLVLTTPTVERQMSTTWRDNPPAQDALRSRGFLSTPVQTQTPHSLINIEIPNKSPHCNV</sequence>
<proteinExistence type="predicted"/>
<evidence type="ECO:0000313" key="2">
    <source>
        <dbReference type="Proteomes" id="UP000201728"/>
    </source>
</evidence>
<protein>
    <recommendedName>
        <fullName evidence="3">Dot/Icm secretion system substrate</fullName>
    </recommendedName>
</protein>
<dbReference type="OrthoDB" id="5649123at2"/>